<organism evidence="2 3">
    <name type="scientific">Actinotalea fermentans</name>
    <dbReference type="NCBI Taxonomy" id="43671"/>
    <lineage>
        <taxon>Bacteria</taxon>
        <taxon>Bacillati</taxon>
        <taxon>Actinomycetota</taxon>
        <taxon>Actinomycetes</taxon>
        <taxon>Micrococcales</taxon>
        <taxon>Cellulomonadaceae</taxon>
        <taxon>Actinotalea</taxon>
    </lineage>
</organism>
<name>A0A511YYR7_9CELL</name>
<accession>A0A511YYR7</accession>
<sequence length="144" mass="14779">MEQRLSLITLGVPDIDAARRFYLDGLGWTPVLDIAGQVAFIQVAPGVLLSLFDAAELAADIGDGRPAAPTVGNVTLAHNVGSQAEVDAVLADAARAGAPILKPAQRAAWGGYHGYFADPAGTPWEVAFNPGLVVDDEGAVSMAG</sequence>
<keyword evidence="3" id="KW-1185">Reference proteome</keyword>
<dbReference type="PANTHER" id="PTHR36503">
    <property type="entry name" value="BLR2520 PROTEIN"/>
    <property type="match status" value="1"/>
</dbReference>
<dbReference type="PROSITE" id="PS51819">
    <property type="entry name" value="VOC"/>
    <property type="match status" value="1"/>
</dbReference>
<evidence type="ECO:0000313" key="3">
    <source>
        <dbReference type="Proteomes" id="UP000321484"/>
    </source>
</evidence>
<evidence type="ECO:0000259" key="1">
    <source>
        <dbReference type="PROSITE" id="PS51819"/>
    </source>
</evidence>
<reference evidence="2 3" key="1">
    <citation type="submission" date="2019-07" db="EMBL/GenBank/DDBJ databases">
        <title>Whole genome shotgun sequence of Actinotalea fermentans NBRC 105374.</title>
        <authorList>
            <person name="Hosoyama A."/>
            <person name="Uohara A."/>
            <person name="Ohji S."/>
            <person name="Ichikawa N."/>
        </authorList>
    </citation>
    <scope>NUCLEOTIDE SEQUENCE [LARGE SCALE GENOMIC DNA]</scope>
    <source>
        <strain evidence="2 3">NBRC 105374</strain>
    </source>
</reference>
<dbReference type="RefSeq" id="WP_034248050.1">
    <property type="nucleotide sequence ID" value="NZ_BJYK01000006.1"/>
</dbReference>
<dbReference type="InterPro" id="IPR004360">
    <property type="entry name" value="Glyas_Fos-R_dOase_dom"/>
</dbReference>
<dbReference type="InterPro" id="IPR029068">
    <property type="entry name" value="Glyas_Bleomycin-R_OHBP_Dase"/>
</dbReference>
<gene>
    <name evidence="2" type="ORF">AFE02nite_20810</name>
</gene>
<dbReference type="PANTHER" id="PTHR36503:SF1">
    <property type="entry name" value="BLR2520 PROTEIN"/>
    <property type="match status" value="1"/>
</dbReference>
<evidence type="ECO:0000313" key="2">
    <source>
        <dbReference type="EMBL" id="GEN80347.1"/>
    </source>
</evidence>
<dbReference type="InterPro" id="IPR037523">
    <property type="entry name" value="VOC_core"/>
</dbReference>
<dbReference type="Pfam" id="PF00903">
    <property type="entry name" value="Glyoxalase"/>
    <property type="match status" value="1"/>
</dbReference>
<dbReference type="Gene3D" id="3.10.180.10">
    <property type="entry name" value="2,3-Dihydroxybiphenyl 1,2-Dioxygenase, domain 1"/>
    <property type="match status" value="1"/>
</dbReference>
<dbReference type="OrthoDB" id="9798430at2"/>
<dbReference type="Proteomes" id="UP000321484">
    <property type="component" value="Unassembled WGS sequence"/>
</dbReference>
<dbReference type="AlphaFoldDB" id="A0A511YYR7"/>
<dbReference type="EMBL" id="BJYK01000006">
    <property type="protein sequence ID" value="GEN80347.1"/>
    <property type="molecule type" value="Genomic_DNA"/>
</dbReference>
<protein>
    <submittedName>
        <fullName evidence="2">Glyoxalase</fullName>
    </submittedName>
</protein>
<comment type="caution">
    <text evidence="2">The sequence shown here is derived from an EMBL/GenBank/DDBJ whole genome shotgun (WGS) entry which is preliminary data.</text>
</comment>
<feature type="domain" description="VOC" evidence="1">
    <location>
        <begin position="4"/>
        <end position="129"/>
    </location>
</feature>
<dbReference type="SUPFAM" id="SSF54593">
    <property type="entry name" value="Glyoxalase/Bleomycin resistance protein/Dihydroxybiphenyl dioxygenase"/>
    <property type="match status" value="1"/>
</dbReference>
<proteinExistence type="predicted"/>